<comment type="subunit">
    <text evidence="3 14">Binds the proteasome.</text>
</comment>
<evidence type="ECO:0000256" key="15">
    <source>
        <dbReference type="SAM" id="MobiDB-lite"/>
    </source>
</evidence>
<proteinExistence type="inferred from homology"/>
<keyword evidence="5 14" id="KW-0813">Transport</keyword>
<evidence type="ECO:0000256" key="7">
    <source>
        <dbReference type="ARBA" id="ARBA00022763"/>
    </source>
</evidence>
<dbReference type="OrthoDB" id="10061064at2759"/>
<evidence type="ECO:0000313" key="17">
    <source>
        <dbReference type="Proteomes" id="UP000028524"/>
    </source>
</evidence>
<sequence>MTGRKRKADEDGDETMSPNSSPAISTRPLARASKKPRSNEITGRPLTLPRLLETLDAQQLRSVLERICERHPDLGHEVVAGAPRPSVASALDVLHEYQTKFKSAIPYGNSSPEYTYYRIKESLVALLDALADFTPQFLPPAETQPNKSFQFLDAATNLIHDLPDWEPQAYRYHKENAYEDISKAWALVVNEAAKRGGGFNLHTGGWDQKLSQHNQRSGGRLASAMASMANSVGWMGANQSSNPADQSSILSQLMSGNYGAPVRVGPWSGDQHTAWANPFQEGNSATTNWTGEEIAAIASKLDKQLGPEFISSRAGPGGSRVHYLTAEKCIALANDVFGFNGWSSSIQNIQVDFADENPQSSRVSIGLSVIVRVTLRNGTYHEDIGYGSIENAKNKAMAFEKAKKEGTTDGLKRALRSFGNILGNCIYDQDYVKQVTKLKVQPTKFNPDNLHRHADFVVKKEVAKEPPASKPDISMALKLEAEDSFDDFFGELDAADFCVPGEGHPDEVVLPNNASHPPQAVQSAAQPGRNSASSVDIRAPQTPDPGQRHPTPPNVFQPAQANRAAPVPQPRAASNNAIPQPQAPPVPQPASGLESVGFFSAKAVNQLPASSIQGSNPNPLAVPRANQIFNPKAESPSIRKTPGIDHTSSKPLARNGQHVPPTASQSSAAVTGSNGNGFTPVRPSMGAGNQGPRGNMVNPTLDQARRIGVPGGPSSPLANRNSYRPPTMKRPLPGEATGQARTALADLPVNEKSGSDGGLDTATSIDAKRQKVT</sequence>
<evidence type="ECO:0000256" key="13">
    <source>
        <dbReference type="ARBA" id="ARBA00025651"/>
    </source>
</evidence>
<dbReference type="GO" id="GO:0003697">
    <property type="term" value="F:single-stranded DNA binding"/>
    <property type="evidence" value="ECO:0007669"/>
    <property type="project" value="UniProtKB-ARBA"/>
</dbReference>
<evidence type="ECO:0000256" key="11">
    <source>
        <dbReference type="ARBA" id="ARBA00023204"/>
    </source>
</evidence>
<dbReference type="InterPro" id="IPR042525">
    <property type="entry name" value="Rad52_Rad59_Rad22_sf"/>
</dbReference>
<dbReference type="FunCoup" id="A0A084QH52">
    <property type="interactions" value="244"/>
</dbReference>
<keyword evidence="9" id="KW-0238">DNA-binding</keyword>
<keyword evidence="10" id="KW-0233">DNA recombination</keyword>
<evidence type="ECO:0000256" key="14">
    <source>
        <dbReference type="RuleBase" id="RU368013"/>
    </source>
</evidence>
<dbReference type="GO" id="GO:0000730">
    <property type="term" value="P:DNA recombinase assembly"/>
    <property type="evidence" value="ECO:0007669"/>
    <property type="project" value="InterPro"/>
</dbReference>
<evidence type="ECO:0000256" key="10">
    <source>
        <dbReference type="ARBA" id="ARBA00023172"/>
    </source>
</evidence>
<dbReference type="PANTHER" id="PTHR12132:SF1">
    <property type="entry name" value="DNA REPAIR PROTEIN RAD52 HOMOLOG"/>
    <property type="match status" value="1"/>
</dbReference>
<feature type="compositionally biased region" description="Polar residues" evidence="15">
    <location>
        <begin position="512"/>
        <end position="534"/>
    </location>
</feature>
<dbReference type="InterPro" id="IPR004585">
    <property type="entry name" value="DNA_recomb/repair_Rad52"/>
</dbReference>
<dbReference type="HOGENOM" id="CLU_011431_1_0_1"/>
<reference evidence="16 17" key="1">
    <citation type="journal article" date="2014" name="BMC Genomics">
        <title>Comparative genome sequencing reveals chemotype-specific gene clusters in the toxigenic black mold Stachybotrys.</title>
        <authorList>
            <person name="Semeiks J."/>
            <person name="Borek D."/>
            <person name="Otwinowski Z."/>
            <person name="Grishin N.V."/>
        </authorList>
    </citation>
    <scope>NUCLEOTIDE SEQUENCE [LARGE SCALE GENOMIC DNA]</scope>
    <source>
        <strain evidence="16 17">IBT 40285</strain>
    </source>
</reference>
<evidence type="ECO:0000256" key="9">
    <source>
        <dbReference type="ARBA" id="ARBA00023125"/>
    </source>
</evidence>
<accession>A0A084QH52</accession>
<organism evidence="16 17">
    <name type="scientific">Stachybotrys chlorohalonatus (strain IBT 40285)</name>
    <dbReference type="NCBI Taxonomy" id="1283841"/>
    <lineage>
        <taxon>Eukaryota</taxon>
        <taxon>Fungi</taxon>
        <taxon>Dikarya</taxon>
        <taxon>Ascomycota</taxon>
        <taxon>Pezizomycotina</taxon>
        <taxon>Sordariomycetes</taxon>
        <taxon>Hypocreomycetidae</taxon>
        <taxon>Hypocreales</taxon>
        <taxon>Stachybotryaceae</taxon>
        <taxon>Stachybotrys</taxon>
    </lineage>
</organism>
<dbReference type="SUPFAM" id="SSF54768">
    <property type="entry name" value="dsRNA-binding domain-like"/>
    <property type="match status" value="1"/>
</dbReference>
<dbReference type="NCBIfam" id="TIGR00607">
    <property type="entry name" value="rad52"/>
    <property type="match status" value="1"/>
</dbReference>
<dbReference type="EMBL" id="KL660744">
    <property type="protein sequence ID" value="KFA63287.1"/>
    <property type="molecule type" value="Genomic_DNA"/>
</dbReference>
<comment type="similarity">
    <text evidence="2">Belongs to the RAD52 family.</text>
</comment>
<dbReference type="Pfam" id="PF08559">
    <property type="entry name" value="Cut8"/>
    <property type="match status" value="1"/>
</dbReference>
<evidence type="ECO:0000256" key="8">
    <source>
        <dbReference type="ARBA" id="ARBA00022927"/>
    </source>
</evidence>
<dbReference type="InterPro" id="IPR007232">
    <property type="entry name" value="Rad52_Rad59_Rad22"/>
</dbReference>
<evidence type="ECO:0000256" key="12">
    <source>
        <dbReference type="ARBA" id="ARBA00023242"/>
    </source>
</evidence>
<dbReference type="InterPro" id="IPR013868">
    <property type="entry name" value="Cut8/Sts1_fam"/>
</dbReference>
<dbReference type="OMA" id="NLHRHAD"/>
<dbReference type="InParanoid" id="A0A084QH52"/>
<protein>
    <recommendedName>
        <fullName evidence="4 14">Tethering factor for nuclear proteasome STS1</fullName>
    </recommendedName>
</protein>
<dbReference type="Proteomes" id="UP000028524">
    <property type="component" value="Unassembled WGS sequence"/>
</dbReference>
<dbReference type="GO" id="GO:0015031">
    <property type="term" value="P:protein transport"/>
    <property type="evidence" value="ECO:0007669"/>
    <property type="project" value="UniProtKB-UniRule"/>
</dbReference>
<name>A0A084QH52_STAC4</name>
<dbReference type="GO" id="GO:0005634">
    <property type="term" value="C:nucleus"/>
    <property type="evidence" value="ECO:0007669"/>
    <property type="project" value="UniProtKB-SubCell"/>
</dbReference>
<feature type="region of interest" description="Disordered" evidence="15">
    <location>
        <begin position="1"/>
        <end position="45"/>
    </location>
</feature>
<dbReference type="Gene3D" id="3.30.390.80">
    <property type="entry name" value="DNA repair protein Rad52/59/22"/>
    <property type="match status" value="1"/>
</dbReference>
<keyword evidence="8 14" id="KW-0653">Protein transport</keyword>
<keyword evidence="6 14" id="KW-0963">Cytoplasm</keyword>
<dbReference type="InterPro" id="IPR038422">
    <property type="entry name" value="Cut8/Sts1_sf"/>
</dbReference>
<dbReference type="FunFam" id="3.30.390.80:FF:000001">
    <property type="entry name" value="DNA repair protein RAD52 homolog"/>
    <property type="match status" value="1"/>
</dbReference>
<evidence type="ECO:0000313" key="16">
    <source>
        <dbReference type="EMBL" id="KFA63287.1"/>
    </source>
</evidence>
<keyword evidence="17" id="KW-1185">Reference proteome</keyword>
<feature type="region of interest" description="Disordered" evidence="15">
    <location>
        <begin position="503"/>
        <end position="592"/>
    </location>
</feature>
<dbReference type="GO" id="GO:0071630">
    <property type="term" value="P:nuclear protein quality control by the ubiquitin-proteasome system"/>
    <property type="evidence" value="ECO:0007669"/>
    <property type="project" value="UniProtKB-UniRule"/>
</dbReference>
<dbReference type="STRING" id="1283841.A0A084QH52"/>
<keyword evidence="11" id="KW-0234">DNA repair</keyword>
<keyword evidence="7" id="KW-0227">DNA damage</keyword>
<evidence type="ECO:0000256" key="5">
    <source>
        <dbReference type="ARBA" id="ARBA00022448"/>
    </source>
</evidence>
<dbReference type="AlphaFoldDB" id="A0A084QH52"/>
<comment type="function">
    <text evidence="13 14">Involved in ubiquitin-mediated protein degradation. Regulatory factor in the ubiquitin/proteasome pathway that controls the turnover of proteasome substrates. Targets proteasomes to the nucleus and facilitates the degradation of nuclear proteins.</text>
</comment>
<evidence type="ECO:0000256" key="1">
    <source>
        <dbReference type="ARBA" id="ARBA00006199"/>
    </source>
</evidence>
<dbReference type="GO" id="GO:0045002">
    <property type="term" value="P:double-strand break repair via single-strand annealing"/>
    <property type="evidence" value="ECO:0007669"/>
    <property type="project" value="InterPro"/>
</dbReference>
<feature type="region of interest" description="Disordered" evidence="15">
    <location>
        <begin position="633"/>
        <end position="773"/>
    </location>
</feature>
<dbReference type="GO" id="GO:0031144">
    <property type="term" value="P:proteasome localization"/>
    <property type="evidence" value="ECO:0007669"/>
    <property type="project" value="UniProtKB-UniRule"/>
</dbReference>
<dbReference type="Pfam" id="PF04098">
    <property type="entry name" value="Rad52_Rad22"/>
    <property type="match status" value="1"/>
</dbReference>
<feature type="compositionally biased region" description="Polar residues" evidence="15">
    <location>
        <begin position="662"/>
        <end position="677"/>
    </location>
</feature>
<dbReference type="FunFam" id="1.20.58.1590:FF:000001">
    <property type="entry name" value="Tethering factor for nuclear proteasome STS1"/>
    <property type="match status" value="1"/>
</dbReference>
<dbReference type="InterPro" id="IPR041247">
    <property type="entry name" value="Rad52_fam"/>
</dbReference>
<dbReference type="PANTHER" id="PTHR12132">
    <property type="entry name" value="DNA REPAIR AND RECOMBINATION PROTEIN RAD52, RAD59"/>
    <property type="match status" value="1"/>
</dbReference>
<evidence type="ECO:0000256" key="6">
    <source>
        <dbReference type="ARBA" id="ARBA00022490"/>
    </source>
</evidence>
<evidence type="ECO:0000256" key="3">
    <source>
        <dbReference type="ARBA" id="ARBA00011464"/>
    </source>
</evidence>
<dbReference type="GO" id="GO:0005737">
    <property type="term" value="C:cytoplasm"/>
    <property type="evidence" value="ECO:0007669"/>
    <property type="project" value="UniProtKB-SubCell"/>
</dbReference>
<gene>
    <name evidence="16" type="ORF">S40285_07784</name>
</gene>
<evidence type="ECO:0000256" key="4">
    <source>
        <dbReference type="ARBA" id="ARBA00016204"/>
    </source>
</evidence>
<comment type="similarity">
    <text evidence="1 14">Belongs to the cut8/STS1 family.</text>
</comment>
<dbReference type="Gene3D" id="1.20.58.1590">
    <property type="entry name" value="Tethering factor for nuclear proteasome Cut8/Sts1"/>
    <property type="match status" value="1"/>
</dbReference>
<evidence type="ECO:0000256" key="2">
    <source>
        <dbReference type="ARBA" id="ARBA00006638"/>
    </source>
</evidence>
<comment type="subcellular location">
    <subcellularLocation>
        <location evidence="14">Cytoplasm</location>
    </subcellularLocation>
    <subcellularLocation>
        <location evidence="14">Nucleus</location>
    </subcellularLocation>
</comment>
<dbReference type="GO" id="GO:0006312">
    <property type="term" value="P:mitotic recombination"/>
    <property type="evidence" value="ECO:0007669"/>
    <property type="project" value="TreeGrafter"/>
</dbReference>
<keyword evidence="12 14" id="KW-0539">Nucleus</keyword>